<dbReference type="KEGG" id="qdo:H9Q78_01130"/>
<dbReference type="GO" id="GO:0015833">
    <property type="term" value="P:peptide transport"/>
    <property type="evidence" value="ECO:0007669"/>
    <property type="project" value="InterPro"/>
</dbReference>
<comment type="similarity">
    <text evidence="2">Belongs to the ABC transporter superfamily.</text>
</comment>
<dbReference type="Pfam" id="PF00005">
    <property type="entry name" value="ABC_tran"/>
    <property type="match status" value="1"/>
</dbReference>
<evidence type="ECO:0000256" key="13">
    <source>
        <dbReference type="ARBA" id="ARBA00039098"/>
    </source>
</evidence>
<dbReference type="Pfam" id="PF08352">
    <property type="entry name" value="oligo_HPY"/>
    <property type="match status" value="1"/>
</dbReference>
<dbReference type="GO" id="GO:0015413">
    <property type="term" value="F:ABC-type nickel transporter activity"/>
    <property type="evidence" value="ECO:0007669"/>
    <property type="project" value="UniProtKB-EC"/>
</dbReference>
<keyword evidence="9" id="KW-0406">Ion transport</keyword>
<keyword evidence="5" id="KW-0533">Nickel</keyword>
<evidence type="ECO:0000256" key="1">
    <source>
        <dbReference type="ARBA" id="ARBA00004202"/>
    </source>
</evidence>
<evidence type="ECO:0000256" key="11">
    <source>
        <dbReference type="ARBA" id="ARBA00023136"/>
    </source>
</evidence>
<dbReference type="GO" id="GO:0005524">
    <property type="term" value="F:ATP binding"/>
    <property type="evidence" value="ECO:0007669"/>
    <property type="project" value="UniProtKB-KW"/>
</dbReference>
<keyword evidence="4" id="KW-1003">Cell membrane</keyword>
<keyword evidence="6" id="KW-0547">Nucleotide-binding</keyword>
<sequence length="314" mass="34054">MAENIILEDLTVSFGNGNVVNHISTVFQSGYITGLLGESGSGKSVLGMSVIGLLPSNAKQSGRILFGNRNLLALTQKQLRGIRGKRIGLIPQNPADSLNPARRIGPQMTEAVRVNIKKKKEAKKKANLLLQTFGFLDSAPILRNYSFQLSGGMKQRVLSAMGLACDPEWVIADEPTKGLDAALRGQVCSLLNEISRKKGKSMLIITHDLMLAEKSCQWLMVLYQGRIMEEGNTEEVLHHPLHPYTEGLLSAQPSHGMHSIPYAASKKGGNSGCEFSDRCPKASKICCEADPPVIVLNGHRKVRCHYAAGSPASE</sequence>
<keyword evidence="7 17" id="KW-0067">ATP-binding</keyword>
<comment type="subunit">
    <text evidence="12">The complex is composed of two ATP-binding proteins (NikD and NikE), two transmembrane proteins (NikB and NikC) and a solute-binding protein (NikA).</text>
</comment>
<keyword evidence="18" id="KW-1185">Reference proteome</keyword>
<protein>
    <recommendedName>
        <fullName evidence="14">Nickel import system ATP-binding protein NikD</fullName>
        <ecNumber evidence="13">7.2.2.11</ecNumber>
    </recommendedName>
</protein>
<dbReference type="AlphaFoldDB" id="A0A7G9G4S4"/>
<dbReference type="EMBL" id="CP060634">
    <property type="protein sequence ID" value="QNM05806.1"/>
    <property type="molecule type" value="Genomic_DNA"/>
</dbReference>
<dbReference type="PANTHER" id="PTHR43297:SF13">
    <property type="entry name" value="NICKEL ABC TRANSPORTER, ATP-BINDING PROTEIN"/>
    <property type="match status" value="1"/>
</dbReference>
<accession>A0A7G9G4S4</accession>
<dbReference type="SMART" id="SM00382">
    <property type="entry name" value="AAA"/>
    <property type="match status" value="1"/>
</dbReference>
<dbReference type="SUPFAM" id="SSF52540">
    <property type="entry name" value="P-loop containing nucleoside triphosphate hydrolases"/>
    <property type="match status" value="1"/>
</dbReference>
<name>A0A7G9G4S4_9FIRM</name>
<keyword evidence="11" id="KW-0472">Membrane</keyword>
<evidence type="ECO:0000256" key="8">
    <source>
        <dbReference type="ARBA" id="ARBA00022967"/>
    </source>
</evidence>
<dbReference type="RefSeq" id="WP_249303069.1">
    <property type="nucleotide sequence ID" value="NZ_CP060634.1"/>
</dbReference>
<evidence type="ECO:0000256" key="2">
    <source>
        <dbReference type="ARBA" id="ARBA00005417"/>
    </source>
</evidence>
<evidence type="ECO:0000256" key="4">
    <source>
        <dbReference type="ARBA" id="ARBA00022475"/>
    </source>
</evidence>
<dbReference type="NCBIfam" id="TIGR01727">
    <property type="entry name" value="oligo_HPY"/>
    <property type="match status" value="1"/>
</dbReference>
<comment type="subcellular location">
    <subcellularLocation>
        <location evidence="1">Cell membrane</location>
        <topology evidence="1">Peripheral membrane protein</topology>
    </subcellularLocation>
</comment>
<dbReference type="PANTHER" id="PTHR43297">
    <property type="entry name" value="OLIGOPEPTIDE TRANSPORT ATP-BINDING PROTEIN APPD"/>
    <property type="match status" value="1"/>
</dbReference>
<reference evidence="17 18" key="1">
    <citation type="submission" date="2020-08" db="EMBL/GenBank/DDBJ databases">
        <authorList>
            <person name="Liu C."/>
            <person name="Sun Q."/>
        </authorList>
    </citation>
    <scope>NUCLEOTIDE SEQUENCE [LARGE SCALE GENOMIC DNA]</scope>
    <source>
        <strain evidence="17 18">NSJ-38</strain>
    </source>
</reference>
<dbReference type="InterPro" id="IPR050388">
    <property type="entry name" value="ABC_Ni/Peptide_Import"/>
</dbReference>
<comment type="catalytic activity">
    <reaction evidence="15">
        <text>Ni(2+)(out) + ATP + H2O = Ni(2+)(in) + ADP + phosphate + H(+)</text>
        <dbReference type="Rhea" id="RHEA:15557"/>
        <dbReference type="ChEBI" id="CHEBI:15377"/>
        <dbReference type="ChEBI" id="CHEBI:15378"/>
        <dbReference type="ChEBI" id="CHEBI:30616"/>
        <dbReference type="ChEBI" id="CHEBI:43474"/>
        <dbReference type="ChEBI" id="CHEBI:49786"/>
        <dbReference type="ChEBI" id="CHEBI:456216"/>
        <dbReference type="EC" id="7.2.2.11"/>
    </reaction>
    <physiologicalReaction direction="left-to-right" evidence="15">
        <dbReference type="Rhea" id="RHEA:15558"/>
    </physiologicalReaction>
</comment>
<dbReference type="InterPro" id="IPR013563">
    <property type="entry name" value="Oligopep_ABC_C"/>
</dbReference>
<dbReference type="InterPro" id="IPR003593">
    <property type="entry name" value="AAA+_ATPase"/>
</dbReference>
<dbReference type="InterPro" id="IPR027417">
    <property type="entry name" value="P-loop_NTPase"/>
</dbReference>
<keyword evidence="10" id="KW-0921">Nickel transport</keyword>
<evidence type="ECO:0000313" key="18">
    <source>
        <dbReference type="Proteomes" id="UP000515823"/>
    </source>
</evidence>
<proteinExistence type="inferred from homology"/>
<dbReference type="InterPro" id="IPR003439">
    <property type="entry name" value="ABC_transporter-like_ATP-bd"/>
</dbReference>
<keyword evidence="8" id="KW-1278">Translocase</keyword>
<evidence type="ECO:0000256" key="12">
    <source>
        <dbReference type="ARBA" id="ARBA00038669"/>
    </source>
</evidence>
<feature type="domain" description="ABC transporter" evidence="16">
    <location>
        <begin position="5"/>
        <end position="249"/>
    </location>
</feature>
<evidence type="ECO:0000259" key="16">
    <source>
        <dbReference type="PROSITE" id="PS50893"/>
    </source>
</evidence>
<dbReference type="GO" id="GO:0005886">
    <property type="term" value="C:plasma membrane"/>
    <property type="evidence" value="ECO:0007669"/>
    <property type="project" value="UniProtKB-SubCell"/>
</dbReference>
<evidence type="ECO:0000256" key="6">
    <source>
        <dbReference type="ARBA" id="ARBA00022741"/>
    </source>
</evidence>
<evidence type="ECO:0000256" key="5">
    <source>
        <dbReference type="ARBA" id="ARBA00022596"/>
    </source>
</evidence>
<evidence type="ECO:0000256" key="9">
    <source>
        <dbReference type="ARBA" id="ARBA00023065"/>
    </source>
</evidence>
<evidence type="ECO:0000256" key="14">
    <source>
        <dbReference type="ARBA" id="ARBA00044143"/>
    </source>
</evidence>
<evidence type="ECO:0000256" key="15">
    <source>
        <dbReference type="ARBA" id="ARBA00048610"/>
    </source>
</evidence>
<dbReference type="EC" id="7.2.2.11" evidence="13"/>
<dbReference type="PROSITE" id="PS50893">
    <property type="entry name" value="ABC_TRANSPORTER_2"/>
    <property type="match status" value="1"/>
</dbReference>
<dbReference type="CDD" id="cd03257">
    <property type="entry name" value="ABC_NikE_OppD_transporters"/>
    <property type="match status" value="1"/>
</dbReference>
<keyword evidence="3" id="KW-0813">Transport</keyword>
<evidence type="ECO:0000313" key="17">
    <source>
        <dbReference type="EMBL" id="QNM05806.1"/>
    </source>
</evidence>
<dbReference type="Gene3D" id="3.40.50.300">
    <property type="entry name" value="P-loop containing nucleotide triphosphate hydrolases"/>
    <property type="match status" value="1"/>
</dbReference>
<evidence type="ECO:0000256" key="10">
    <source>
        <dbReference type="ARBA" id="ARBA00023112"/>
    </source>
</evidence>
<gene>
    <name evidence="17" type="ORF">H9Q78_01130</name>
</gene>
<dbReference type="Proteomes" id="UP000515823">
    <property type="component" value="Chromosome"/>
</dbReference>
<organism evidence="17 18">
    <name type="scientific">Qiania dongpingensis</name>
    <dbReference type="NCBI Taxonomy" id="2763669"/>
    <lineage>
        <taxon>Bacteria</taxon>
        <taxon>Bacillati</taxon>
        <taxon>Bacillota</taxon>
        <taxon>Clostridia</taxon>
        <taxon>Lachnospirales</taxon>
        <taxon>Lachnospiraceae</taxon>
        <taxon>Qiania</taxon>
    </lineage>
</organism>
<evidence type="ECO:0000256" key="3">
    <source>
        <dbReference type="ARBA" id="ARBA00022448"/>
    </source>
</evidence>
<evidence type="ECO:0000256" key="7">
    <source>
        <dbReference type="ARBA" id="ARBA00022840"/>
    </source>
</evidence>
<dbReference type="GO" id="GO:0016887">
    <property type="term" value="F:ATP hydrolysis activity"/>
    <property type="evidence" value="ECO:0007669"/>
    <property type="project" value="InterPro"/>
</dbReference>